<dbReference type="GO" id="GO:0016874">
    <property type="term" value="F:ligase activity"/>
    <property type="evidence" value="ECO:0007669"/>
    <property type="project" value="UniProtKB-KW"/>
</dbReference>
<reference evidence="2 3" key="1">
    <citation type="submission" date="2016-06" db="EMBL/GenBank/DDBJ databases">
        <title>Genome sequence of Porphyrobacter dokdonensis DSW-74.</title>
        <authorList>
            <person name="Kim J.F."/>
            <person name="Song J.Y."/>
        </authorList>
    </citation>
    <scope>NUCLEOTIDE SEQUENCE [LARGE SCALE GENOMIC DNA]</scope>
    <source>
        <strain evidence="2 3">DSW-74</strain>
    </source>
</reference>
<keyword evidence="3" id="KW-1185">Reference proteome</keyword>
<evidence type="ECO:0000313" key="3">
    <source>
        <dbReference type="Proteomes" id="UP000092484"/>
    </source>
</evidence>
<dbReference type="InterPro" id="IPR051533">
    <property type="entry name" value="WaaL-like"/>
</dbReference>
<sequence>MEAAARSLPLPTGGGIVRPLPRQDSLVPVSLAAGLFYTILLPEQFNPTVGGFYLPPFRVYLLGATMYILFGALRSRFRFVWPDILIILGSAWIWLAAHQTSGSLETAAVMGGSHTVDIALAYFLARVAIRSPKDFRTFLILIAPGLGFASFMVALESLTHRHIFQPFASSLTGIPNRLRLEVRMGLVRGAGPFAHPIHAGILLASFLPLYALSGLRGWPKWLGIVASIGGIFSMSSAAMLGVVVGGGLIIYDWLSERIANLTWRLFLLFSALLYGVVELTSNSGFYGILVRYASLNSWSAYNRVLIWQYGTENVARHPWFGIGYGDWDRPSWMYSGSFDHFWLILALRWGIPNVLMLLGATLIAIAMVALKSRDLPIREARTLRGVAISLSVFALGVNSVSLWLATLVWFFMLVGLSVSLGYLPAGKSTTRRAVLPSQLGRV</sequence>
<feature type="transmembrane region" description="Helical" evidence="1">
    <location>
        <begin position="79"/>
        <end position="97"/>
    </location>
</feature>
<evidence type="ECO:0000313" key="2">
    <source>
        <dbReference type="EMBL" id="OBV11215.1"/>
    </source>
</evidence>
<organism evidence="2 3">
    <name type="scientific">Erythrobacter dokdonensis DSW-74</name>
    <dbReference type="NCBI Taxonomy" id="1300349"/>
    <lineage>
        <taxon>Bacteria</taxon>
        <taxon>Pseudomonadati</taxon>
        <taxon>Pseudomonadota</taxon>
        <taxon>Alphaproteobacteria</taxon>
        <taxon>Sphingomonadales</taxon>
        <taxon>Erythrobacteraceae</taxon>
        <taxon>Erythrobacter/Porphyrobacter group</taxon>
        <taxon>Erythrobacter</taxon>
    </lineage>
</organism>
<evidence type="ECO:0000256" key="1">
    <source>
        <dbReference type="SAM" id="Phobius"/>
    </source>
</evidence>
<dbReference type="EMBL" id="LZYB01000003">
    <property type="protein sequence ID" value="OBV11215.1"/>
    <property type="molecule type" value="Genomic_DNA"/>
</dbReference>
<dbReference type="PATRIC" id="fig|1300349.4.peg.1618"/>
<feature type="transmembrane region" description="Helical" evidence="1">
    <location>
        <begin position="193"/>
        <end position="212"/>
    </location>
</feature>
<keyword evidence="1" id="KW-0472">Membrane</keyword>
<dbReference type="AlphaFoldDB" id="A0A1A7BJ41"/>
<accession>A0A1A7BJ41</accession>
<dbReference type="PANTHER" id="PTHR37422:SF13">
    <property type="entry name" value="LIPOPOLYSACCHARIDE BIOSYNTHESIS PROTEIN PA4999-RELATED"/>
    <property type="match status" value="1"/>
</dbReference>
<proteinExistence type="predicted"/>
<feature type="transmembrane region" description="Helical" evidence="1">
    <location>
        <begin position="266"/>
        <end position="289"/>
    </location>
</feature>
<dbReference type="PANTHER" id="PTHR37422">
    <property type="entry name" value="TEICHURONIC ACID BIOSYNTHESIS PROTEIN TUAE"/>
    <property type="match status" value="1"/>
</dbReference>
<keyword evidence="2" id="KW-0436">Ligase</keyword>
<feature type="transmembrane region" description="Helical" evidence="1">
    <location>
        <begin position="109"/>
        <end position="129"/>
    </location>
</feature>
<name>A0A1A7BJ41_9SPHN</name>
<feature type="transmembrane region" description="Helical" evidence="1">
    <location>
        <begin position="341"/>
        <end position="370"/>
    </location>
</feature>
<feature type="transmembrane region" description="Helical" evidence="1">
    <location>
        <begin position="135"/>
        <end position="155"/>
    </location>
</feature>
<dbReference type="STRING" id="1300349.I603_1623"/>
<protein>
    <submittedName>
        <fullName evidence="2">O-Antigen ligase</fullName>
    </submittedName>
</protein>
<feature type="transmembrane region" description="Helical" evidence="1">
    <location>
        <begin position="53"/>
        <end position="73"/>
    </location>
</feature>
<dbReference type="Proteomes" id="UP000092484">
    <property type="component" value="Unassembled WGS sequence"/>
</dbReference>
<keyword evidence="1" id="KW-0812">Transmembrane</keyword>
<dbReference type="RefSeq" id="WP_143736672.1">
    <property type="nucleotide sequence ID" value="NZ_LZYB01000003.1"/>
</dbReference>
<feature type="transmembrane region" description="Helical" evidence="1">
    <location>
        <begin position="224"/>
        <end position="254"/>
    </location>
</feature>
<feature type="transmembrane region" description="Helical" evidence="1">
    <location>
        <begin position="407"/>
        <end position="425"/>
    </location>
</feature>
<gene>
    <name evidence="2" type="ORF">I603_1623</name>
</gene>
<comment type="caution">
    <text evidence="2">The sequence shown here is derived from an EMBL/GenBank/DDBJ whole genome shotgun (WGS) entry which is preliminary data.</text>
</comment>
<keyword evidence="1" id="KW-1133">Transmembrane helix</keyword>